<evidence type="ECO:0000256" key="2">
    <source>
        <dbReference type="ARBA" id="ARBA00009347"/>
    </source>
</evidence>
<dbReference type="GO" id="GO:0050660">
    <property type="term" value="F:flavin adenine dinucleotide binding"/>
    <property type="evidence" value="ECO:0007669"/>
    <property type="project" value="InterPro"/>
</dbReference>
<keyword evidence="8" id="KW-1185">Reference proteome</keyword>
<reference evidence="7 8" key="1">
    <citation type="submission" date="2020-08" db="EMBL/GenBank/DDBJ databases">
        <title>The genome sequence of Novosphingobium flavum 4Y4.</title>
        <authorList>
            <person name="Liu Y."/>
        </authorList>
    </citation>
    <scope>NUCLEOTIDE SEQUENCE [LARGE SCALE GENOMIC DNA]</scope>
    <source>
        <strain evidence="7 8">4Y4</strain>
    </source>
</reference>
<dbReference type="Pfam" id="PF00441">
    <property type="entry name" value="Acyl-CoA_dh_1"/>
    <property type="match status" value="1"/>
</dbReference>
<dbReference type="AlphaFoldDB" id="A0A7X1F4Z2"/>
<dbReference type="PANTHER" id="PTHR43884:SF20">
    <property type="entry name" value="ACYL-COA DEHYDROGENASE FADE28"/>
    <property type="match status" value="1"/>
</dbReference>
<evidence type="ECO:0000313" key="7">
    <source>
        <dbReference type="EMBL" id="MBC2650349.1"/>
    </source>
</evidence>
<dbReference type="SUPFAM" id="SSF56645">
    <property type="entry name" value="Acyl-CoA dehydrogenase NM domain-like"/>
    <property type="match status" value="1"/>
</dbReference>
<evidence type="ECO:0000313" key="8">
    <source>
        <dbReference type="Proteomes" id="UP000520156"/>
    </source>
</evidence>
<dbReference type="Gene3D" id="1.10.540.10">
    <property type="entry name" value="Acyl-CoA dehydrogenase/oxidase, N-terminal domain"/>
    <property type="match status" value="1"/>
</dbReference>
<evidence type="ECO:0000256" key="4">
    <source>
        <dbReference type="ARBA" id="ARBA00022827"/>
    </source>
</evidence>
<dbReference type="RefSeq" id="WP_185681749.1">
    <property type="nucleotide sequence ID" value="NZ_JACLAU010000001.1"/>
</dbReference>
<dbReference type="PANTHER" id="PTHR43884">
    <property type="entry name" value="ACYL-COA DEHYDROGENASE"/>
    <property type="match status" value="1"/>
</dbReference>
<protein>
    <submittedName>
        <fullName evidence="7">Acyl-CoA dehydrogenase</fullName>
    </submittedName>
</protein>
<organism evidence="7 8">
    <name type="scientific">Novosphingobium aerophilum</name>
    <dbReference type="NCBI Taxonomy" id="2839843"/>
    <lineage>
        <taxon>Bacteria</taxon>
        <taxon>Pseudomonadati</taxon>
        <taxon>Pseudomonadota</taxon>
        <taxon>Alphaproteobacteria</taxon>
        <taxon>Sphingomonadales</taxon>
        <taxon>Sphingomonadaceae</taxon>
        <taxon>Novosphingobium</taxon>
    </lineage>
</organism>
<dbReference type="SUPFAM" id="SSF47203">
    <property type="entry name" value="Acyl-CoA dehydrogenase C-terminal domain-like"/>
    <property type="match status" value="1"/>
</dbReference>
<dbReference type="Proteomes" id="UP000520156">
    <property type="component" value="Unassembled WGS sequence"/>
</dbReference>
<proteinExistence type="inferred from homology"/>
<comment type="similarity">
    <text evidence="2">Belongs to the acyl-CoA dehydrogenase family.</text>
</comment>
<feature type="domain" description="Acyl-CoA dehydrogenase/oxidase C-terminal" evidence="6">
    <location>
        <begin position="179"/>
        <end position="295"/>
    </location>
</feature>
<gene>
    <name evidence="7" type="ORF">H7F49_01360</name>
</gene>
<dbReference type="InterPro" id="IPR037069">
    <property type="entry name" value="AcylCoA_DH/ox_N_sf"/>
</dbReference>
<comment type="caution">
    <text evidence="7">The sequence shown here is derived from an EMBL/GenBank/DDBJ whole genome shotgun (WGS) entry which is preliminary data.</text>
</comment>
<dbReference type="InterPro" id="IPR036250">
    <property type="entry name" value="AcylCo_DH-like_C"/>
</dbReference>
<dbReference type="InterPro" id="IPR009100">
    <property type="entry name" value="AcylCoA_DH/oxidase_NM_dom_sf"/>
</dbReference>
<evidence type="ECO:0000259" key="6">
    <source>
        <dbReference type="Pfam" id="PF00441"/>
    </source>
</evidence>
<sequence length="323" mass="33185">MNELLSPFDGLLERLATPEAIKAIETGASPAAMWRDLDESGFLDALVDEAHGGSGLALADVEPLIAAAGARAVPLPIAETMVARALIAAAGIAAPRGPIAIAGSAQAGQTVPLGLVAEHVLLDTGTTLVLAARDDLTPAVTGVHRDLAARITWDGAPQGLSVARPDHGLRPIAAVLRATLIAGAAARLTEQTTAYANDRVQFGKPIGKQQALQQQLAVMAEDMIAARIAAQLGCAAGLTVSPLQAAVAKATASALAPRIANTAHAVHGAIGISEEFALQLLTRRLHEWRLADGSEGYWTAVLGGARLADPAPSVDWVRARVFA</sequence>
<evidence type="ECO:0000256" key="1">
    <source>
        <dbReference type="ARBA" id="ARBA00001974"/>
    </source>
</evidence>
<accession>A0A7X1F4Z2</accession>
<dbReference type="GO" id="GO:0003995">
    <property type="term" value="F:acyl-CoA dehydrogenase activity"/>
    <property type="evidence" value="ECO:0007669"/>
    <property type="project" value="TreeGrafter"/>
</dbReference>
<dbReference type="EMBL" id="JACLAU010000001">
    <property type="protein sequence ID" value="MBC2650349.1"/>
    <property type="molecule type" value="Genomic_DNA"/>
</dbReference>
<keyword evidence="4" id="KW-0274">FAD</keyword>
<evidence type="ECO:0000256" key="5">
    <source>
        <dbReference type="ARBA" id="ARBA00023002"/>
    </source>
</evidence>
<dbReference type="InterPro" id="IPR009075">
    <property type="entry name" value="AcylCo_DH/oxidase_C"/>
</dbReference>
<dbReference type="Gene3D" id="1.20.140.10">
    <property type="entry name" value="Butyryl-CoA Dehydrogenase, subunit A, domain 3"/>
    <property type="match status" value="1"/>
</dbReference>
<comment type="cofactor">
    <cofactor evidence="1">
        <name>FAD</name>
        <dbReference type="ChEBI" id="CHEBI:57692"/>
    </cofactor>
</comment>
<name>A0A7X1F4Z2_9SPHN</name>
<evidence type="ECO:0000256" key="3">
    <source>
        <dbReference type="ARBA" id="ARBA00022630"/>
    </source>
</evidence>
<keyword evidence="3" id="KW-0285">Flavoprotein</keyword>
<keyword evidence="5" id="KW-0560">Oxidoreductase</keyword>